<evidence type="ECO:0000313" key="2">
    <source>
        <dbReference type="EMBL" id="KAK5820023.1"/>
    </source>
</evidence>
<accession>A0ABR0PFK1</accession>
<dbReference type="InterPro" id="IPR036691">
    <property type="entry name" value="Endo/exonu/phosph_ase_sf"/>
</dbReference>
<keyword evidence="3" id="KW-1185">Reference proteome</keyword>
<dbReference type="Proteomes" id="UP001358586">
    <property type="component" value="Chromosome 7"/>
</dbReference>
<dbReference type="EMBL" id="JARKNE010000007">
    <property type="protein sequence ID" value="KAK5820023.1"/>
    <property type="molecule type" value="Genomic_DNA"/>
</dbReference>
<evidence type="ECO:0000259" key="1">
    <source>
        <dbReference type="Pfam" id="PF13456"/>
    </source>
</evidence>
<feature type="domain" description="RNase H type-1" evidence="1">
    <location>
        <begin position="497"/>
        <end position="586"/>
    </location>
</feature>
<protein>
    <recommendedName>
        <fullName evidence="1">RNase H type-1 domain-containing protein</fullName>
    </recommendedName>
</protein>
<dbReference type="Gene3D" id="3.60.10.10">
    <property type="entry name" value="Endonuclease/exonuclease/phosphatase"/>
    <property type="match status" value="1"/>
</dbReference>
<gene>
    <name evidence="2" type="ORF">PVK06_025064</name>
</gene>
<proteinExistence type="predicted"/>
<name>A0ABR0PFK1_GOSAR</name>
<dbReference type="PANTHER" id="PTHR33710:SF62">
    <property type="entry name" value="DUF4283 DOMAIN PROTEIN"/>
    <property type="match status" value="1"/>
</dbReference>
<comment type="caution">
    <text evidence="2">The sequence shown here is derived from an EMBL/GenBank/DDBJ whole genome shotgun (WGS) entry which is preliminary data.</text>
</comment>
<dbReference type="PANTHER" id="PTHR33710">
    <property type="entry name" value="BNAC02G09200D PROTEIN"/>
    <property type="match status" value="1"/>
</dbReference>
<dbReference type="SUPFAM" id="SSF56219">
    <property type="entry name" value="DNase I-like"/>
    <property type="match status" value="1"/>
</dbReference>
<organism evidence="2 3">
    <name type="scientific">Gossypium arboreum</name>
    <name type="common">Tree cotton</name>
    <name type="synonym">Gossypium nanking</name>
    <dbReference type="NCBI Taxonomy" id="29729"/>
    <lineage>
        <taxon>Eukaryota</taxon>
        <taxon>Viridiplantae</taxon>
        <taxon>Streptophyta</taxon>
        <taxon>Embryophyta</taxon>
        <taxon>Tracheophyta</taxon>
        <taxon>Spermatophyta</taxon>
        <taxon>Magnoliopsida</taxon>
        <taxon>eudicotyledons</taxon>
        <taxon>Gunneridae</taxon>
        <taxon>Pentapetalae</taxon>
        <taxon>rosids</taxon>
        <taxon>malvids</taxon>
        <taxon>Malvales</taxon>
        <taxon>Malvaceae</taxon>
        <taxon>Malvoideae</taxon>
        <taxon>Gossypium</taxon>
    </lineage>
</organism>
<dbReference type="Pfam" id="PF13456">
    <property type="entry name" value="RVT_3"/>
    <property type="match status" value="1"/>
</dbReference>
<dbReference type="InterPro" id="IPR002156">
    <property type="entry name" value="RNaseH_domain"/>
</dbReference>
<reference evidence="2 3" key="1">
    <citation type="submission" date="2023-03" db="EMBL/GenBank/DDBJ databases">
        <title>WGS of Gossypium arboreum.</title>
        <authorList>
            <person name="Yu D."/>
        </authorList>
    </citation>
    <scope>NUCLEOTIDE SEQUENCE [LARGE SCALE GENOMIC DNA]</scope>
    <source>
        <tissue evidence="2">Leaf</tissue>
    </source>
</reference>
<evidence type="ECO:0000313" key="3">
    <source>
        <dbReference type="Proteomes" id="UP001358586"/>
    </source>
</evidence>
<sequence>MVNDKIPLLEEKMIQFSMKSSVVSPLEKPTLVAGQNLFLICFEAEEDLEMILEAELNFVGKVALSLSLARKKRMEQCSYLEEESRVSTIDDGKPIIPKSATEEGISGGKCNGRKEMFELEKDVLLEDVDFKIRIRVKRLDKGLPWLVCGDFNEMLYVHEKRGRLPRDEQRMQQFRSALEDYELFDLGYSSRWYTWERRNSVEKNIRERLDRGVANVKWMECFPIVSVWHLTYSHSDHIPLLIYSTIQLVQRRRINGIKALEDESLVPNHAQMAQVASRYFDDLFISLCGLKDMPHILLGADRCITDEVNLDLNESFTEKEVFEALKGMGPKKALSRDGFSPIFFQKCWHIWGRSEGLSFLMMFAKRDGLSRGARASRNGPCITHFLFANDCILFGEATFRGVKGGNEVFIKAVLQAIPTYIMACFSFLNLFVMRWRVLWLGFNGKRLTVKEEFIGVNGGNSRKHLASDVMCPRCGAGPETLEHLFCQCLVSVDVLGSGSGVVIRSSIGQVLASTMVLHTNVIFAFAVEALACSDVVRVFKGLGLRKVIVEWDSLTVIKKCTSVLNDRSIISPFIKDVKMLVSKFSKI</sequence>